<dbReference type="Proteomes" id="UP000594263">
    <property type="component" value="Unplaced"/>
</dbReference>
<evidence type="ECO:0000256" key="1">
    <source>
        <dbReference type="ARBA" id="ARBA00004236"/>
    </source>
</evidence>
<dbReference type="OMA" id="HSIMRAT"/>
<dbReference type="Gramene" id="Kaladp0940s0002.1.v1.1">
    <property type="protein sequence ID" value="Kaladp0940s0002.1.v1.1.CDS.1"/>
    <property type="gene ID" value="Kaladp0940s0002.v1.1"/>
</dbReference>
<comment type="similarity">
    <text evidence="6">Belongs to the Hyccin family.</text>
</comment>
<dbReference type="GO" id="GO:0005886">
    <property type="term" value="C:plasma membrane"/>
    <property type="evidence" value="ECO:0007669"/>
    <property type="project" value="UniProtKB-SubCell"/>
</dbReference>
<evidence type="ECO:0000256" key="4">
    <source>
        <dbReference type="ARBA" id="ARBA00022490"/>
    </source>
</evidence>
<dbReference type="EnsemblPlants" id="Kaladp0940s0002.1.v1.1">
    <property type="protein sequence ID" value="Kaladp0940s0002.1.v1.1.CDS.1"/>
    <property type="gene ID" value="Kaladp0940s0002.v1.1"/>
</dbReference>
<dbReference type="GO" id="GO:0005829">
    <property type="term" value="C:cytosol"/>
    <property type="evidence" value="ECO:0007669"/>
    <property type="project" value="UniProtKB-SubCell"/>
</dbReference>
<evidence type="ECO:0000256" key="5">
    <source>
        <dbReference type="ARBA" id="ARBA00023136"/>
    </source>
</evidence>
<evidence type="ECO:0008006" key="9">
    <source>
        <dbReference type="Google" id="ProtNLM"/>
    </source>
</evidence>
<keyword evidence="5" id="KW-0472">Membrane</keyword>
<keyword evidence="8" id="KW-1185">Reference proteome</keyword>
<dbReference type="AlphaFoldDB" id="A0A7N0VIW4"/>
<evidence type="ECO:0000256" key="3">
    <source>
        <dbReference type="ARBA" id="ARBA00022475"/>
    </source>
</evidence>
<evidence type="ECO:0000313" key="7">
    <source>
        <dbReference type="EnsemblPlants" id="Kaladp0940s0002.1.v1.1.CDS.1"/>
    </source>
</evidence>
<comment type="subcellular location">
    <subcellularLocation>
        <location evidence="1">Cell membrane</location>
    </subcellularLocation>
    <subcellularLocation>
        <location evidence="2">Cytoplasm</location>
        <location evidence="2">Cytosol</location>
    </subcellularLocation>
</comment>
<name>A0A7N0VIW4_KALFE</name>
<organism evidence="7 8">
    <name type="scientific">Kalanchoe fedtschenkoi</name>
    <name type="common">Lavender scallops</name>
    <name type="synonym">South American air plant</name>
    <dbReference type="NCBI Taxonomy" id="63787"/>
    <lineage>
        <taxon>Eukaryota</taxon>
        <taxon>Viridiplantae</taxon>
        <taxon>Streptophyta</taxon>
        <taxon>Embryophyta</taxon>
        <taxon>Tracheophyta</taxon>
        <taxon>Spermatophyta</taxon>
        <taxon>Magnoliopsida</taxon>
        <taxon>eudicotyledons</taxon>
        <taxon>Gunneridae</taxon>
        <taxon>Pentapetalae</taxon>
        <taxon>Saxifragales</taxon>
        <taxon>Crassulaceae</taxon>
        <taxon>Kalanchoe</taxon>
    </lineage>
</organism>
<evidence type="ECO:0000256" key="2">
    <source>
        <dbReference type="ARBA" id="ARBA00004514"/>
    </source>
</evidence>
<keyword evidence="3" id="KW-1003">Cell membrane</keyword>
<evidence type="ECO:0000313" key="8">
    <source>
        <dbReference type="Proteomes" id="UP000594263"/>
    </source>
</evidence>
<keyword evidence="4" id="KW-0963">Cytoplasm</keyword>
<accession>A0A7N0VIW4</accession>
<protein>
    <recommendedName>
        <fullName evidence="9">Hyccin</fullName>
    </recommendedName>
</protein>
<reference evidence="7" key="1">
    <citation type="submission" date="2021-01" db="UniProtKB">
        <authorList>
            <consortium name="EnsemblPlants"/>
        </authorList>
    </citation>
    <scope>IDENTIFICATION</scope>
</reference>
<dbReference type="PANTHER" id="PTHR31220">
    <property type="entry name" value="HYCCIN RELATED"/>
    <property type="match status" value="1"/>
</dbReference>
<dbReference type="GO" id="GO:0046854">
    <property type="term" value="P:phosphatidylinositol phosphate biosynthetic process"/>
    <property type="evidence" value="ECO:0007669"/>
    <property type="project" value="TreeGrafter"/>
</dbReference>
<dbReference type="PANTHER" id="PTHR31220:SF10">
    <property type="entry name" value="HYCCIN"/>
    <property type="match status" value="1"/>
</dbReference>
<dbReference type="InterPro" id="IPR018619">
    <property type="entry name" value="Hyccin"/>
</dbReference>
<proteinExistence type="inferred from homology"/>
<dbReference type="Pfam" id="PF09790">
    <property type="entry name" value="Hyccin"/>
    <property type="match status" value="1"/>
</dbReference>
<dbReference type="GO" id="GO:0072659">
    <property type="term" value="P:protein localization to plasma membrane"/>
    <property type="evidence" value="ECO:0007669"/>
    <property type="project" value="TreeGrafter"/>
</dbReference>
<sequence>DPDLQLIVLRYIPIIAGVYLCRVAKRKPQPGFEAVLLALYAHETTSRNGQAVTMNVPDLSHPSLYHETKTTTKNNSTCLNLAIVSPSLEPHGTVRSTRRARIVGVALELYFSRISHMPASSKLEFCEFCVIWSGKIEPENKKVEQAEDDKDEDQCKAATEFGRIHLPWELVQPILRILGHCLVGPERNKELCEASMRAARSLYLRALHDIDAKGILATESLLKLGKMSIDGDYEQVDHTEIPKSNVISL</sequence>
<evidence type="ECO:0000256" key="6">
    <source>
        <dbReference type="ARBA" id="ARBA00034482"/>
    </source>
</evidence>